<evidence type="ECO:0000313" key="1">
    <source>
        <dbReference type="EMBL" id="QDV46990.1"/>
    </source>
</evidence>
<dbReference type="AlphaFoldDB" id="A0A518I1J2"/>
<accession>A0A518I1J2</accession>
<name>A0A518I1J2_9BACT</name>
<dbReference type="Proteomes" id="UP000319004">
    <property type="component" value="Chromosome"/>
</dbReference>
<dbReference type="RefSeq" id="WP_145391097.1">
    <property type="nucleotide sequence ID" value="NZ_CP037423.1"/>
</dbReference>
<proteinExistence type="predicted"/>
<keyword evidence="2" id="KW-1185">Reference proteome</keyword>
<dbReference type="EMBL" id="CP037423">
    <property type="protein sequence ID" value="QDV46990.1"/>
    <property type="molecule type" value="Genomic_DNA"/>
</dbReference>
<dbReference type="OrthoDB" id="283346at2"/>
<dbReference type="KEGG" id="snep:Enr13x_68990"/>
<reference evidence="1 2" key="1">
    <citation type="submission" date="2019-03" db="EMBL/GenBank/DDBJ databases">
        <title>Deep-cultivation of Planctomycetes and their phenomic and genomic characterization uncovers novel biology.</title>
        <authorList>
            <person name="Wiegand S."/>
            <person name="Jogler M."/>
            <person name="Boedeker C."/>
            <person name="Pinto D."/>
            <person name="Vollmers J."/>
            <person name="Rivas-Marin E."/>
            <person name="Kohn T."/>
            <person name="Peeters S.H."/>
            <person name="Heuer A."/>
            <person name="Rast P."/>
            <person name="Oberbeckmann S."/>
            <person name="Bunk B."/>
            <person name="Jeske O."/>
            <person name="Meyerdierks A."/>
            <person name="Storesund J.E."/>
            <person name="Kallscheuer N."/>
            <person name="Luecker S."/>
            <person name="Lage O.M."/>
            <person name="Pohl T."/>
            <person name="Merkel B.J."/>
            <person name="Hornburger P."/>
            <person name="Mueller R.-W."/>
            <person name="Bruemmer F."/>
            <person name="Labrenz M."/>
            <person name="Spormann A.M."/>
            <person name="Op den Camp H."/>
            <person name="Overmann J."/>
            <person name="Amann R."/>
            <person name="Jetten M.S.M."/>
            <person name="Mascher T."/>
            <person name="Medema M.H."/>
            <person name="Devos D.P."/>
            <person name="Kaster A.-K."/>
            <person name="Ovreas L."/>
            <person name="Rohde M."/>
            <person name="Galperin M.Y."/>
            <person name="Jogler C."/>
        </authorList>
    </citation>
    <scope>NUCLEOTIDE SEQUENCE [LARGE SCALE GENOMIC DNA]</scope>
    <source>
        <strain evidence="1 2">Enr13</strain>
    </source>
</reference>
<sequence>MAGDYHGWDQEGDRWRFADTVGRPKNESVFVIEDFGEPTSARQALSAIMSAMAQFKNRVQVVQTDRNDRLIRKLKEASLLRVADIKVGETQQWGVLGVQPKRPTPKRSKWKFWAS</sequence>
<protein>
    <submittedName>
        <fullName evidence="1">Uncharacterized protein</fullName>
    </submittedName>
</protein>
<evidence type="ECO:0000313" key="2">
    <source>
        <dbReference type="Proteomes" id="UP000319004"/>
    </source>
</evidence>
<gene>
    <name evidence="1" type="ORF">Enr13x_68990</name>
</gene>
<organism evidence="1 2">
    <name type="scientific">Stieleria neptunia</name>
    <dbReference type="NCBI Taxonomy" id="2527979"/>
    <lineage>
        <taxon>Bacteria</taxon>
        <taxon>Pseudomonadati</taxon>
        <taxon>Planctomycetota</taxon>
        <taxon>Planctomycetia</taxon>
        <taxon>Pirellulales</taxon>
        <taxon>Pirellulaceae</taxon>
        <taxon>Stieleria</taxon>
    </lineage>
</organism>